<protein>
    <recommendedName>
        <fullName evidence="1">Nascent polypeptide-associated complex subunit alpha-like UBA domain-containing protein</fullName>
    </recommendedName>
</protein>
<evidence type="ECO:0000313" key="2">
    <source>
        <dbReference type="EMBL" id="RDB22257.1"/>
    </source>
</evidence>
<reference evidence="2" key="1">
    <citation type="submission" date="2018-04" db="EMBL/GenBank/DDBJ databases">
        <title>Whole genome sequencing of Hypsizygus marmoreus.</title>
        <authorList>
            <person name="Choi I.-G."/>
            <person name="Min B."/>
            <person name="Kim J.-G."/>
            <person name="Kim S."/>
            <person name="Oh Y.-L."/>
            <person name="Kong W.-S."/>
            <person name="Park H."/>
            <person name="Jeong J."/>
            <person name="Song E.-S."/>
        </authorList>
    </citation>
    <scope>NUCLEOTIDE SEQUENCE [LARGE SCALE GENOMIC DNA]</scope>
    <source>
        <strain evidence="2">51987-8</strain>
    </source>
</reference>
<keyword evidence="3" id="KW-1185">Reference proteome</keyword>
<name>A0A369JNX1_HYPMA</name>
<dbReference type="Pfam" id="PF19026">
    <property type="entry name" value="UBA_HYPK"/>
    <property type="match status" value="1"/>
</dbReference>
<accession>A0A369JNX1</accession>
<dbReference type="InParanoid" id="A0A369JNX1"/>
<dbReference type="InterPro" id="IPR044034">
    <property type="entry name" value="NAC-like_UBA"/>
</dbReference>
<gene>
    <name evidence="2" type="ORF">Hypma_010664</name>
</gene>
<evidence type="ECO:0000259" key="1">
    <source>
        <dbReference type="Pfam" id="PF19026"/>
    </source>
</evidence>
<comment type="caution">
    <text evidence="2">The sequence shown here is derived from an EMBL/GenBank/DDBJ whole genome shotgun (WGS) entry which is preliminary data.</text>
</comment>
<dbReference type="STRING" id="39966.A0A369JNX1"/>
<dbReference type="InterPro" id="IPR038922">
    <property type="entry name" value="HYPK_UBA"/>
</dbReference>
<dbReference type="OrthoDB" id="285219at2759"/>
<organism evidence="2 3">
    <name type="scientific">Hypsizygus marmoreus</name>
    <name type="common">White beech mushroom</name>
    <name type="synonym">Agaricus marmoreus</name>
    <dbReference type="NCBI Taxonomy" id="39966"/>
    <lineage>
        <taxon>Eukaryota</taxon>
        <taxon>Fungi</taxon>
        <taxon>Dikarya</taxon>
        <taxon>Basidiomycota</taxon>
        <taxon>Agaricomycotina</taxon>
        <taxon>Agaricomycetes</taxon>
        <taxon>Agaricomycetidae</taxon>
        <taxon>Agaricales</taxon>
        <taxon>Tricholomatineae</taxon>
        <taxon>Lyophyllaceae</taxon>
        <taxon>Hypsizygus</taxon>
    </lineage>
</organism>
<dbReference type="EMBL" id="LUEZ02000052">
    <property type="protein sequence ID" value="RDB22257.1"/>
    <property type="molecule type" value="Genomic_DNA"/>
</dbReference>
<dbReference type="CDD" id="cd14361">
    <property type="entry name" value="UBA_HYPK"/>
    <property type="match status" value="1"/>
</dbReference>
<feature type="domain" description="Nascent polypeptide-associated complex subunit alpha-like UBA" evidence="1">
    <location>
        <begin position="53"/>
        <end position="91"/>
    </location>
</feature>
<dbReference type="Gene3D" id="1.10.8.10">
    <property type="entry name" value="DNA helicase RuvA subunit, C-terminal domain"/>
    <property type="match status" value="1"/>
</dbReference>
<sequence>MSRSNGRPEPEVIMNFADGFSYSKGKMDEAFRAGGILEKSPTKTPKDPAVTALKREDVDLIVHEFEIPRAHAEKALVENGGDVEKTLVALVIP</sequence>
<dbReference type="AlphaFoldDB" id="A0A369JNX1"/>
<evidence type="ECO:0000313" key="3">
    <source>
        <dbReference type="Proteomes" id="UP000076154"/>
    </source>
</evidence>
<dbReference type="Proteomes" id="UP000076154">
    <property type="component" value="Unassembled WGS sequence"/>
</dbReference>
<proteinExistence type="predicted"/>